<evidence type="ECO:0000313" key="3">
    <source>
        <dbReference type="EMBL" id="ASB86825.1"/>
    </source>
</evidence>
<dbReference type="EMBL" id="CP021920">
    <property type="protein sequence ID" value="ASB86825.1"/>
    <property type="molecule type" value="Genomic_DNA"/>
</dbReference>
<keyword evidence="1" id="KW-0812">Transmembrane</keyword>
<dbReference type="Proteomes" id="UP000196877">
    <property type="component" value="Chromosome"/>
</dbReference>
<evidence type="ECO:0000313" key="4">
    <source>
        <dbReference type="Proteomes" id="UP000196877"/>
    </source>
</evidence>
<accession>A0ABM6LBZ7</accession>
<feature type="transmembrane region" description="Helical" evidence="1">
    <location>
        <begin position="323"/>
        <end position="342"/>
    </location>
</feature>
<protein>
    <recommendedName>
        <fullName evidence="2">DUF418 domain-containing protein</fullName>
    </recommendedName>
</protein>
<feature type="domain" description="DUF418" evidence="2">
    <location>
        <begin position="237"/>
        <end position="391"/>
    </location>
</feature>
<feature type="transmembrane region" description="Helical" evidence="1">
    <location>
        <begin position="119"/>
        <end position="135"/>
    </location>
</feature>
<feature type="transmembrane region" description="Helical" evidence="1">
    <location>
        <begin position="348"/>
        <end position="372"/>
    </location>
</feature>
<keyword evidence="1" id="KW-1133">Transmembrane helix</keyword>
<gene>
    <name evidence="3" type="ORF">S101395_00270</name>
</gene>
<feature type="transmembrane region" description="Helical" evidence="1">
    <location>
        <begin position="280"/>
        <end position="302"/>
    </location>
</feature>
<evidence type="ECO:0000259" key="2">
    <source>
        <dbReference type="Pfam" id="PF04235"/>
    </source>
</evidence>
<organism evidence="3 4">
    <name type="scientific">Bacillus sonorensis</name>
    <dbReference type="NCBI Taxonomy" id="119858"/>
    <lineage>
        <taxon>Bacteria</taxon>
        <taxon>Bacillati</taxon>
        <taxon>Bacillota</taxon>
        <taxon>Bacilli</taxon>
        <taxon>Bacillales</taxon>
        <taxon>Bacillaceae</taxon>
        <taxon>Bacillus</taxon>
    </lineage>
</organism>
<feature type="transmembrane region" description="Helical" evidence="1">
    <location>
        <begin position="96"/>
        <end position="113"/>
    </location>
</feature>
<dbReference type="InterPro" id="IPR052529">
    <property type="entry name" value="Bact_Transport_Assoc"/>
</dbReference>
<feature type="transmembrane region" description="Helical" evidence="1">
    <location>
        <begin position="58"/>
        <end position="75"/>
    </location>
</feature>
<proteinExistence type="predicted"/>
<keyword evidence="4" id="KW-1185">Reference proteome</keyword>
<dbReference type="GeneID" id="92855687"/>
<dbReference type="PANTHER" id="PTHR30590">
    <property type="entry name" value="INNER MEMBRANE PROTEIN"/>
    <property type="match status" value="1"/>
</dbReference>
<keyword evidence="1" id="KW-0472">Membrane</keyword>
<sequence>MDTQRLQVDRMIWLDQARGIALFGILLANMLLFQYGMWEDLAFKPLASYDHWAYEWTRIFAVGSFMPLFAFLFGYGMVLMRDRLEQRGMVKYRRVFMRRFLLLAVFGYLHSYFIWDGDILLSYGIVGIVLLFLFINRQPKTILIWAVSLFAVYVLMCFGSGGVEPDSELTAFNERTAEVMQGGSYWEIVSHRANDVVPLFDFDDSLPEWMAGGLSFLLLMVLAPFFTLPPFLIGLYAAKKKWLHQPRLHVKGIRRAFFAALTIGAPLKALPLVWSDPAVYMLSEGVGPLVLTCCYVTGIMLLTRSAWGQRVLKPFGAVGRLSLTNYLMQSIVMTSVFYGYGLGLYGKLGVLAGIGIAVLLFLCQMAASMWWIKRFRIGPFEWLWRLGTYLKPPAFIKRNMTAKGHSVAK</sequence>
<feature type="transmembrane region" description="Helical" evidence="1">
    <location>
        <begin position="142"/>
        <end position="163"/>
    </location>
</feature>
<name>A0ABM6LBZ7_9BACI</name>
<dbReference type="PANTHER" id="PTHR30590:SF2">
    <property type="entry name" value="INNER MEMBRANE PROTEIN"/>
    <property type="match status" value="1"/>
</dbReference>
<feature type="transmembrane region" description="Helical" evidence="1">
    <location>
        <begin position="209"/>
        <end position="235"/>
    </location>
</feature>
<evidence type="ECO:0000256" key="1">
    <source>
        <dbReference type="SAM" id="Phobius"/>
    </source>
</evidence>
<dbReference type="RefSeq" id="WP_006639594.1">
    <property type="nucleotide sequence ID" value="NZ_CABJEH010000002.1"/>
</dbReference>
<dbReference type="InterPro" id="IPR007349">
    <property type="entry name" value="DUF418"/>
</dbReference>
<dbReference type="Pfam" id="PF04235">
    <property type="entry name" value="DUF418"/>
    <property type="match status" value="1"/>
</dbReference>
<reference evidence="3 4" key="1">
    <citation type="submission" date="2017-06" db="EMBL/GenBank/DDBJ databases">
        <title>Genome sequence of Bacillus sonorensis strain SRCM101395.</title>
        <authorList>
            <person name="Cho S.H."/>
        </authorList>
    </citation>
    <scope>NUCLEOTIDE SEQUENCE [LARGE SCALE GENOMIC DNA]</scope>
    <source>
        <strain evidence="3 4">SRCM101395</strain>
    </source>
</reference>
<feature type="transmembrane region" description="Helical" evidence="1">
    <location>
        <begin position="20"/>
        <end position="38"/>
    </location>
</feature>
<feature type="transmembrane region" description="Helical" evidence="1">
    <location>
        <begin position="256"/>
        <end position="274"/>
    </location>
</feature>